<reference evidence="3" key="1">
    <citation type="submission" date="2023-03" db="UniProtKB">
        <authorList>
            <consortium name="WormBaseParasite"/>
        </authorList>
    </citation>
    <scope>IDENTIFICATION</scope>
</reference>
<keyword evidence="1" id="KW-0732">Signal</keyword>
<organism evidence="2 3">
    <name type="scientific">Ascaris lumbricoides</name>
    <name type="common">Giant roundworm</name>
    <dbReference type="NCBI Taxonomy" id="6252"/>
    <lineage>
        <taxon>Eukaryota</taxon>
        <taxon>Metazoa</taxon>
        <taxon>Ecdysozoa</taxon>
        <taxon>Nematoda</taxon>
        <taxon>Chromadorea</taxon>
        <taxon>Rhabditida</taxon>
        <taxon>Spirurina</taxon>
        <taxon>Ascaridomorpha</taxon>
        <taxon>Ascaridoidea</taxon>
        <taxon>Ascarididae</taxon>
        <taxon>Ascaris</taxon>
    </lineage>
</organism>
<accession>A0A9J2PCI8</accession>
<proteinExistence type="predicted"/>
<protein>
    <submittedName>
        <fullName evidence="3">Chondroitin proteoglycan 4 domain-containing protein</fullName>
    </submittedName>
</protein>
<evidence type="ECO:0000313" key="2">
    <source>
        <dbReference type="Proteomes" id="UP000036681"/>
    </source>
</evidence>
<sequence length="463" mass="52499">MRRYVTVIPLLAALPLVICGWRDEIVDYDDIKRQIPFLPSLSTFGNNEYSDGFEDISCDAIRFRECVENRQRLNSELNSEEDSAEPDDLFERACRVSMYAHACSSLSNCISASSLRGIGLSAREASIVAIDNRANEIRCRDLRYVDNSRCISRALSEFRTDFAECAAQFERISERRRNHEKICETSTRYVECVASLVRGECGAAASEVMCLLADEIAAQIHAPDHCDTSCSVQMHSLGRADRIAAERQILPVCDEEDDDGCERKCDVTKFKACSKRFKKELKVEGPCVFGLIKELNEVLEKRGKKGFEEICSAGRHFVDCGQGKLTDCFDVEVLIKRMKLTPAEAWALNVTLFIFEYECTHKEFDDNFECLHSTAARKKELLNRCDRRFREDMRRHGMPCKAGQTFLECISSPFKRSCGVNPAKAICELEKAVLLAYVPHTRPCPFHCELLIEDASDESFAKK</sequence>
<dbReference type="PANTHER" id="PTHR35014:SF1">
    <property type="entry name" value="INFECTION RESPONSE PROTEIN"/>
    <property type="match status" value="1"/>
</dbReference>
<name>A0A9J2PCI8_ASCLU</name>
<dbReference type="WBParaSite" id="ALUE_0000705401-mRNA-1">
    <property type="protein sequence ID" value="ALUE_0000705401-mRNA-1"/>
    <property type="gene ID" value="ALUE_0000705401"/>
</dbReference>
<evidence type="ECO:0000313" key="3">
    <source>
        <dbReference type="WBParaSite" id="ALUE_0000705401-mRNA-1"/>
    </source>
</evidence>
<dbReference type="PANTHER" id="PTHR35014">
    <property type="entry name" value="INFECTION RESPONSE PROTEIN-RELATED"/>
    <property type="match status" value="1"/>
</dbReference>
<dbReference type="Proteomes" id="UP000036681">
    <property type="component" value="Unplaced"/>
</dbReference>
<evidence type="ECO:0000256" key="1">
    <source>
        <dbReference type="SAM" id="SignalP"/>
    </source>
</evidence>
<feature type="chain" id="PRO_5039902541" evidence="1">
    <location>
        <begin position="21"/>
        <end position="463"/>
    </location>
</feature>
<feature type="signal peptide" evidence="1">
    <location>
        <begin position="1"/>
        <end position="20"/>
    </location>
</feature>
<keyword evidence="2" id="KW-1185">Reference proteome</keyword>
<dbReference type="AlphaFoldDB" id="A0A9J2PCI8"/>